<evidence type="ECO:0000313" key="22">
    <source>
        <dbReference type="Proteomes" id="UP000502345"/>
    </source>
</evidence>
<evidence type="ECO:0000256" key="4">
    <source>
        <dbReference type="ARBA" id="ARBA00012786"/>
    </source>
</evidence>
<dbReference type="EC" id="7.2.2.14" evidence="4"/>
<evidence type="ECO:0000256" key="17">
    <source>
        <dbReference type="ARBA" id="ARBA00047295"/>
    </source>
</evidence>
<dbReference type="GO" id="GO:0005524">
    <property type="term" value="F:ATP binding"/>
    <property type="evidence" value="ECO:0007669"/>
    <property type="project" value="UniProtKB-KW"/>
</dbReference>
<dbReference type="GO" id="GO:0016887">
    <property type="term" value="F:ATP hydrolysis activity"/>
    <property type="evidence" value="ECO:0007669"/>
    <property type="project" value="InterPro"/>
</dbReference>
<protein>
    <recommendedName>
        <fullName evidence="5">Magnesium-transporting ATPase, P-type 1</fullName>
        <ecNumber evidence="4">7.2.2.14</ecNumber>
    </recommendedName>
    <alternativeName>
        <fullName evidence="16">Mg(2+) transport ATPase, P-type 1</fullName>
    </alternativeName>
</protein>
<dbReference type="InterPro" id="IPR001757">
    <property type="entry name" value="P_typ_ATPase"/>
</dbReference>
<reference evidence="21 22" key="1">
    <citation type="submission" date="2020-03" db="EMBL/GenBank/DDBJ databases">
        <title>Screen low temperature-resistant strains for efficient degradation of petroleum hydrocarbons under the low temperature.</title>
        <authorList>
            <person name="Wang Y."/>
            <person name="Chen J."/>
        </authorList>
    </citation>
    <scope>NUCLEOTIDE SEQUENCE [LARGE SCALE GENOMIC DNA]</scope>
    <source>
        <strain evidence="21 22">KB1</strain>
    </source>
</reference>
<feature type="transmembrane region" description="Helical" evidence="19">
    <location>
        <begin position="85"/>
        <end position="106"/>
    </location>
</feature>
<dbReference type="Gene3D" id="3.40.50.1000">
    <property type="entry name" value="HAD superfamily/HAD-like"/>
    <property type="match status" value="1"/>
</dbReference>
<comment type="subcellular location">
    <subcellularLocation>
        <location evidence="2">Cell inner membrane</location>
        <topology evidence="2">Multi-pass membrane protein</topology>
    </subcellularLocation>
</comment>
<feature type="domain" description="Cation-transporting P-type ATPase N-terminal" evidence="20">
    <location>
        <begin position="3"/>
        <end position="76"/>
    </location>
</feature>
<keyword evidence="8" id="KW-0597">Phosphoprotein</keyword>
<dbReference type="SUPFAM" id="SSF81665">
    <property type="entry name" value="Calcium ATPase, transmembrane domain M"/>
    <property type="match status" value="1"/>
</dbReference>
<dbReference type="InterPro" id="IPR006415">
    <property type="entry name" value="P-type_ATPase_IIIB"/>
</dbReference>
<proteinExistence type="inferred from homology"/>
<dbReference type="SUPFAM" id="SSF81653">
    <property type="entry name" value="Calcium ATPase, transduction domain A"/>
    <property type="match status" value="1"/>
</dbReference>
<evidence type="ECO:0000256" key="19">
    <source>
        <dbReference type="SAM" id="Phobius"/>
    </source>
</evidence>
<dbReference type="Pfam" id="PF00122">
    <property type="entry name" value="E1-E2_ATPase"/>
    <property type="match status" value="1"/>
</dbReference>
<evidence type="ECO:0000256" key="5">
    <source>
        <dbReference type="ARBA" id="ARBA00013555"/>
    </source>
</evidence>
<evidence type="ECO:0000313" key="21">
    <source>
        <dbReference type="EMBL" id="QIP37910.1"/>
    </source>
</evidence>
<feature type="transmembrane region" description="Helical" evidence="19">
    <location>
        <begin position="60"/>
        <end position="79"/>
    </location>
</feature>
<dbReference type="InterPro" id="IPR004014">
    <property type="entry name" value="ATPase_P-typ_cation-transptr_N"/>
</dbReference>
<evidence type="ECO:0000256" key="9">
    <source>
        <dbReference type="ARBA" id="ARBA00022692"/>
    </source>
</evidence>
<dbReference type="NCBIfam" id="NF011702">
    <property type="entry name" value="PRK15122.1"/>
    <property type="match status" value="1"/>
</dbReference>
<evidence type="ECO:0000259" key="20">
    <source>
        <dbReference type="SMART" id="SM00831"/>
    </source>
</evidence>
<keyword evidence="13" id="KW-1278">Translocase</keyword>
<dbReference type="Gene3D" id="1.20.1110.10">
    <property type="entry name" value="Calcium-transporting ATPase, transmembrane domain"/>
    <property type="match status" value="1"/>
</dbReference>
<keyword evidence="11" id="KW-0067">ATP-binding</keyword>
<evidence type="ECO:0000256" key="12">
    <source>
        <dbReference type="ARBA" id="ARBA00022842"/>
    </source>
</evidence>
<dbReference type="NCBIfam" id="TIGR01524">
    <property type="entry name" value="ATPase-IIIB_Mg"/>
    <property type="match status" value="1"/>
</dbReference>
<dbReference type="InterPro" id="IPR023214">
    <property type="entry name" value="HAD_sf"/>
</dbReference>
<dbReference type="InterPro" id="IPR008250">
    <property type="entry name" value="ATPase_P-typ_transduc_dom_A_sf"/>
</dbReference>
<keyword evidence="15 19" id="KW-0472">Membrane</keyword>
<dbReference type="NCBIfam" id="TIGR01494">
    <property type="entry name" value="ATPase_P-type"/>
    <property type="match status" value="2"/>
</dbReference>
<evidence type="ECO:0000256" key="6">
    <source>
        <dbReference type="ARBA" id="ARBA00022475"/>
    </source>
</evidence>
<sequence>MVDYSALDTRTVLADLTTTANGLRDDQIDDLRRRYGRNDVRHDRPAPAIVQFAQAFKNPFILILVFLALIMVGTDVVWADPEDGPSYEGIITLGLMIFVSVSLRFWQEYRSTRAAEALKAMVTTTVAATRKINNTVVTAEIPIEQLLPGDVVQLAAGDMIPADVRIIRAKDLQVNQSMLSGESMPAEKSAEPSTGIDVDRLLEAENIGFMGTSVVSGSGTAVAVHTGKRTYFGAMTAQLASKRPETSFDVGVRSVSYLLIKFMLIMVPAVFIINGLTKDWSQALLFGVATAVGLTPEMLPLIVTANLAKGALHMSRKKVIVKQINAIQNFGAMDVLCTDKTGTLTEDRIVLGEHLDTAGRKSEDVLRLAAVNSVNQTGLRSLLDDAVIEAAGPEVAEEISRRHGLVDEIPFDFKRRRLSVVVDHGDADLIVTKGAVEELLSVCESVELDGVTHQLTPGWLARVDRLVAELNGQGKRVLAVATKTVVEEQRREYSTADEEGMTLVGLLAFLDPPKESAAGAIEALASHGVAVKVVTGDNELVAETVCGKVGIDVGTVVSGAEIEALNDDALDELVQRTTVFAKTDPMQKARIVESLRRVGHTVGFLGDGVNDAPALRAADVGISVDTAADIARESADIILLEKDLGVLEQGVIEGRRTFGNIQKYIKMTASSNFGNVFSVLVASALLPFIPMIPVVLLLQNLIYDLSMLTIPWDRVDDDFLAKPRKWETKSLRRFMVFIGPDQFDLRHLDLRADVVRVRCQLSRACSAVPIGLVHRVVDLADADRSHDPHPEGPVHPVACFASGTAQHGRRLRLRAGVPVHVLGPFPRVGFTAVELLPVVGPHSRGLLRRHAGGQGNVHPSIRDLALGVHRGNPRHPCADSARTRPRRCRRDRKAMARKDGGFANQRVGELGCDALRHHGRVRVSGAGR</sequence>
<dbReference type="InterPro" id="IPR018303">
    <property type="entry name" value="ATPase_P-typ_P_site"/>
</dbReference>
<keyword evidence="6" id="KW-1003">Cell membrane</keyword>
<keyword evidence="9 19" id="KW-0812">Transmembrane</keyword>
<organism evidence="21 22">
    <name type="scientific">Rhodococcus erythropolis</name>
    <name type="common">Arthrobacter picolinophilus</name>
    <dbReference type="NCBI Taxonomy" id="1833"/>
    <lineage>
        <taxon>Bacteria</taxon>
        <taxon>Bacillati</taxon>
        <taxon>Actinomycetota</taxon>
        <taxon>Actinomycetes</taxon>
        <taxon>Mycobacteriales</taxon>
        <taxon>Nocardiaceae</taxon>
        <taxon>Rhodococcus</taxon>
        <taxon>Rhodococcus erythropolis group</taxon>
    </lineage>
</organism>
<dbReference type="CDD" id="cd02077">
    <property type="entry name" value="P-type_ATPase_Mg"/>
    <property type="match status" value="1"/>
</dbReference>
<evidence type="ECO:0000256" key="16">
    <source>
        <dbReference type="ARBA" id="ARBA00029806"/>
    </source>
</evidence>
<comment type="catalytic activity">
    <reaction evidence="17">
        <text>Mg(2+)(out) + ATP + H2O = Mg(2+)(in) + ADP + phosphate + H(+)</text>
        <dbReference type="Rhea" id="RHEA:10260"/>
        <dbReference type="ChEBI" id="CHEBI:15377"/>
        <dbReference type="ChEBI" id="CHEBI:15378"/>
        <dbReference type="ChEBI" id="CHEBI:18420"/>
        <dbReference type="ChEBI" id="CHEBI:30616"/>
        <dbReference type="ChEBI" id="CHEBI:43474"/>
        <dbReference type="ChEBI" id="CHEBI:456216"/>
        <dbReference type="EC" id="7.2.2.14"/>
    </reaction>
</comment>
<comment type="function">
    <text evidence="1">Mediates magnesium influx to the cytosol.</text>
</comment>
<dbReference type="SFLD" id="SFLDS00003">
    <property type="entry name" value="Haloacid_Dehalogenase"/>
    <property type="match status" value="1"/>
</dbReference>
<dbReference type="GO" id="GO:0015444">
    <property type="term" value="F:P-type magnesium transporter activity"/>
    <property type="evidence" value="ECO:0007669"/>
    <property type="project" value="UniProtKB-EC"/>
</dbReference>
<accession>A0A6G9CM74</accession>
<evidence type="ECO:0000256" key="3">
    <source>
        <dbReference type="ARBA" id="ARBA00008746"/>
    </source>
</evidence>
<comment type="similarity">
    <text evidence="3">Belongs to the cation transport ATPase (P-type) (TC 3.A.3) family. Type IIIB subfamily.</text>
</comment>
<dbReference type="SMART" id="SM00831">
    <property type="entry name" value="Cation_ATPase_N"/>
    <property type="match status" value="1"/>
</dbReference>
<feature type="region of interest" description="Disordered" evidence="18">
    <location>
        <begin position="868"/>
        <end position="891"/>
    </location>
</feature>
<keyword evidence="10" id="KW-0547">Nucleotide-binding</keyword>
<feature type="transmembrane region" description="Helical" evidence="19">
    <location>
        <begin position="283"/>
        <end position="308"/>
    </location>
</feature>
<dbReference type="InterPro" id="IPR036412">
    <property type="entry name" value="HAD-like_sf"/>
</dbReference>
<dbReference type="GO" id="GO:0005886">
    <property type="term" value="C:plasma membrane"/>
    <property type="evidence" value="ECO:0007669"/>
    <property type="project" value="UniProtKB-SubCell"/>
</dbReference>
<dbReference type="InterPro" id="IPR023298">
    <property type="entry name" value="ATPase_P-typ_TM_dom_sf"/>
</dbReference>
<evidence type="ECO:0000256" key="13">
    <source>
        <dbReference type="ARBA" id="ARBA00022967"/>
    </source>
</evidence>
<evidence type="ECO:0000256" key="8">
    <source>
        <dbReference type="ARBA" id="ARBA00022553"/>
    </source>
</evidence>
<feature type="transmembrane region" description="Helical" evidence="19">
    <location>
        <begin position="673"/>
        <end position="698"/>
    </location>
</feature>
<dbReference type="InterPro" id="IPR044492">
    <property type="entry name" value="P_typ_ATPase_HD_dom"/>
</dbReference>
<dbReference type="Gene3D" id="3.40.1110.10">
    <property type="entry name" value="Calcium-transporting ATPase, cytoplasmic domain N"/>
    <property type="match status" value="1"/>
</dbReference>
<evidence type="ECO:0000256" key="18">
    <source>
        <dbReference type="SAM" id="MobiDB-lite"/>
    </source>
</evidence>
<dbReference type="SFLD" id="SFLDF00027">
    <property type="entry name" value="p-type_atpase"/>
    <property type="match status" value="1"/>
</dbReference>
<keyword evidence="7" id="KW-0997">Cell inner membrane</keyword>
<dbReference type="Proteomes" id="UP000502345">
    <property type="component" value="Chromosome"/>
</dbReference>
<dbReference type="InterPro" id="IPR023299">
    <property type="entry name" value="ATPase_P-typ_cyto_dom_N"/>
</dbReference>
<keyword evidence="14 19" id="KW-1133">Transmembrane helix</keyword>
<evidence type="ECO:0000256" key="7">
    <source>
        <dbReference type="ARBA" id="ARBA00022519"/>
    </source>
</evidence>
<dbReference type="InterPro" id="IPR059000">
    <property type="entry name" value="ATPase_P-type_domA"/>
</dbReference>
<dbReference type="Gene3D" id="2.70.150.10">
    <property type="entry name" value="Calcium-transporting ATPase, cytoplasmic transduction domain A"/>
    <property type="match status" value="1"/>
</dbReference>
<name>A0A6G9CM74_RHOER</name>
<evidence type="ECO:0000256" key="11">
    <source>
        <dbReference type="ARBA" id="ARBA00022840"/>
    </source>
</evidence>
<dbReference type="Pfam" id="PF13246">
    <property type="entry name" value="Cation_ATPase"/>
    <property type="match status" value="1"/>
</dbReference>
<dbReference type="SUPFAM" id="SSF56784">
    <property type="entry name" value="HAD-like"/>
    <property type="match status" value="1"/>
</dbReference>
<evidence type="ECO:0000256" key="10">
    <source>
        <dbReference type="ARBA" id="ARBA00022741"/>
    </source>
</evidence>
<dbReference type="PANTHER" id="PTHR42861">
    <property type="entry name" value="CALCIUM-TRANSPORTING ATPASE"/>
    <property type="match status" value="1"/>
</dbReference>
<evidence type="ECO:0000256" key="2">
    <source>
        <dbReference type="ARBA" id="ARBA00004429"/>
    </source>
</evidence>
<dbReference type="SFLD" id="SFLDG00002">
    <property type="entry name" value="C1.7:_P-type_atpase_like"/>
    <property type="match status" value="1"/>
</dbReference>
<dbReference type="PRINTS" id="PR01836">
    <property type="entry name" value="MGATPASE"/>
</dbReference>
<evidence type="ECO:0000256" key="15">
    <source>
        <dbReference type="ARBA" id="ARBA00023136"/>
    </source>
</evidence>
<dbReference type="AlphaFoldDB" id="A0A6G9CM74"/>
<evidence type="ECO:0000256" key="14">
    <source>
        <dbReference type="ARBA" id="ARBA00022989"/>
    </source>
</evidence>
<dbReference type="PROSITE" id="PS00154">
    <property type="entry name" value="ATPASE_E1_E2"/>
    <property type="match status" value="1"/>
</dbReference>
<feature type="transmembrane region" description="Helical" evidence="19">
    <location>
        <begin position="258"/>
        <end position="277"/>
    </location>
</feature>
<gene>
    <name evidence="21" type="ORF">G9444_0666</name>
</gene>
<dbReference type="EMBL" id="CP050124">
    <property type="protein sequence ID" value="QIP37910.1"/>
    <property type="molecule type" value="Genomic_DNA"/>
</dbReference>
<evidence type="ECO:0000256" key="1">
    <source>
        <dbReference type="ARBA" id="ARBA00003954"/>
    </source>
</evidence>
<dbReference type="Pfam" id="PF00690">
    <property type="entry name" value="Cation_ATPase_N"/>
    <property type="match status" value="1"/>
</dbReference>
<keyword evidence="12" id="KW-0460">Magnesium</keyword>